<keyword evidence="6 11" id="KW-0547">Nucleotide-binding</keyword>
<dbReference type="Gene3D" id="3.40.1190.20">
    <property type="match status" value="1"/>
</dbReference>
<dbReference type="EC" id="2.7.1.50" evidence="11"/>
<evidence type="ECO:0000256" key="1">
    <source>
        <dbReference type="ARBA" id="ARBA00001771"/>
    </source>
</evidence>
<comment type="pathway">
    <text evidence="3 11">Cofactor biosynthesis; thiamine diphosphate biosynthesis; 4-methyl-5-(2-phosphoethyl)-thiazole from 5-(2-hydroxyethyl)-4-methylthiazole: step 1/1.</text>
</comment>
<dbReference type="Pfam" id="PF02110">
    <property type="entry name" value="HK"/>
    <property type="match status" value="1"/>
</dbReference>
<dbReference type="PIRSF" id="PIRSF000513">
    <property type="entry name" value="Thz_kinase"/>
    <property type="match status" value="1"/>
</dbReference>
<dbReference type="OrthoDB" id="9778146at2"/>
<dbReference type="GO" id="GO:0004417">
    <property type="term" value="F:hydroxyethylthiazole kinase activity"/>
    <property type="evidence" value="ECO:0007669"/>
    <property type="project" value="UniProtKB-UniRule"/>
</dbReference>
<feature type="binding site" evidence="11">
    <location>
        <position position="117"/>
    </location>
    <ligand>
        <name>ATP</name>
        <dbReference type="ChEBI" id="CHEBI:30616"/>
    </ligand>
</feature>
<comment type="function">
    <text evidence="11">Catalyzes the phosphorylation of the hydroxyl group of 4-methyl-5-beta-hydroxyethylthiazole (THZ).</text>
</comment>
<dbReference type="InterPro" id="IPR000417">
    <property type="entry name" value="Hyethyz_kinase"/>
</dbReference>
<dbReference type="STRING" id="140314.SAMN04488076_1265"/>
<dbReference type="GO" id="GO:0009228">
    <property type="term" value="P:thiamine biosynthetic process"/>
    <property type="evidence" value="ECO:0007669"/>
    <property type="project" value="UniProtKB-KW"/>
</dbReference>
<dbReference type="GO" id="GO:0009229">
    <property type="term" value="P:thiamine diphosphate biosynthetic process"/>
    <property type="evidence" value="ECO:0007669"/>
    <property type="project" value="UniProtKB-UniRule"/>
</dbReference>
<evidence type="ECO:0000256" key="4">
    <source>
        <dbReference type="ARBA" id="ARBA00022679"/>
    </source>
</evidence>
<gene>
    <name evidence="11" type="primary">thiM</name>
    <name evidence="12" type="ORF">Tpal_2723</name>
</gene>
<evidence type="ECO:0000256" key="2">
    <source>
        <dbReference type="ARBA" id="ARBA00001946"/>
    </source>
</evidence>
<comment type="cofactor">
    <cofactor evidence="2 11">
        <name>Mg(2+)</name>
        <dbReference type="ChEBI" id="CHEBI:18420"/>
    </cofactor>
</comment>
<protein>
    <recommendedName>
        <fullName evidence="11">Hydroxyethylthiazole kinase</fullName>
        <ecNumber evidence="11">2.7.1.50</ecNumber>
    </recommendedName>
    <alternativeName>
        <fullName evidence="11">4-methyl-5-beta-hydroxyethylthiazole kinase</fullName>
        <shortName evidence="11">TH kinase</shortName>
        <shortName evidence="11">Thz kinase</shortName>
    </alternativeName>
</protein>
<dbReference type="NCBIfam" id="NF006830">
    <property type="entry name" value="PRK09355.1"/>
    <property type="match status" value="1"/>
</dbReference>
<keyword evidence="8 11" id="KW-0067">ATP-binding</keyword>
<name>A0A143Z0D5_9LACT</name>
<evidence type="ECO:0000256" key="7">
    <source>
        <dbReference type="ARBA" id="ARBA00022777"/>
    </source>
</evidence>
<reference evidence="12 13" key="1">
    <citation type="submission" date="2016-02" db="EMBL/GenBank/DDBJ databases">
        <authorList>
            <person name="Wen L."/>
            <person name="He K."/>
            <person name="Yang H."/>
        </authorList>
    </citation>
    <scope>NUCLEOTIDE SEQUENCE [LARGE SCALE GENOMIC DNA]</scope>
    <source>
        <strain evidence="12">Trichococcus palustris</strain>
    </source>
</reference>
<dbReference type="SUPFAM" id="SSF53613">
    <property type="entry name" value="Ribokinase-like"/>
    <property type="match status" value="1"/>
</dbReference>
<dbReference type="PRINTS" id="PR01099">
    <property type="entry name" value="HYETHTZKNASE"/>
</dbReference>
<organism evidence="12 13">
    <name type="scientific">Trichococcus palustris</name>
    <dbReference type="NCBI Taxonomy" id="140314"/>
    <lineage>
        <taxon>Bacteria</taxon>
        <taxon>Bacillati</taxon>
        <taxon>Bacillota</taxon>
        <taxon>Bacilli</taxon>
        <taxon>Lactobacillales</taxon>
        <taxon>Carnobacteriaceae</taxon>
        <taxon>Trichococcus</taxon>
    </lineage>
</organism>
<feature type="binding site" evidence="11">
    <location>
        <position position="197"/>
    </location>
    <ligand>
        <name>substrate</name>
    </ligand>
</feature>
<keyword evidence="4 11" id="KW-0808">Transferase</keyword>
<dbReference type="GO" id="GO:0000287">
    <property type="term" value="F:magnesium ion binding"/>
    <property type="evidence" value="ECO:0007669"/>
    <property type="project" value="UniProtKB-UniRule"/>
</dbReference>
<evidence type="ECO:0000256" key="11">
    <source>
        <dbReference type="HAMAP-Rule" id="MF_00228"/>
    </source>
</evidence>
<dbReference type="GO" id="GO:0005524">
    <property type="term" value="F:ATP binding"/>
    <property type="evidence" value="ECO:0007669"/>
    <property type="project" value="UniProtKB-UniRule"/>
</dbReference>
<evidence type="ECO:0000256" key="8">
    <source>
        <dbReference type="ARBA" id="ARBA00022840"/>
    </source>
</evidence>
<evidence type="ECO:0000256" key="3">
    <source>
        <dbReference type="ARBA" id="ARBA00004868"/>
    </source>
</evidence>
<keyword evidence="7 11" id="KW-0418">Kinase</keyword>
<keyword evidence="10 11" id="KW-0784">Thiamine biosynthesis</keyword>
<evidence type="ECO:0000313" key="13">
    <source>
        <dbReference type="Proteomes" id="UP000242754"/>
    </source>
</evidence>
<dbReference type="Proteomes" id="UP000242754">
    <property type="component" value="Unassembled WGS sequence"/>
</dbReference>
<comment type="catalytic activity">
    <reaction evidence="1 11">
        <text>5-(2-hydroxyethyl)-4-methylthiazole + ATP = 4-methyl-5-(2-phosphooxyethyl)-thiazole + ADP + H(+)</text>
        <dbReference type="Rhea" id="RHEA:24212"/>
        <dbReference type="ChEBI" id="CHEBI:15378"/>
        <dbReference type="ChEBI" id="CHEBI:17957"/>
        <dbReference type="ChEBI" id="CHEBI:30616"/>
        <dbReference type="ChEBI" id="CHEBI:58296"/>
        <dbReference type="ChEBI" id="CHEBI:456216"/>
        <dbReference type="EC" id="2.7.1.50"/>
    </reaction>
</comment>
<keyword evidence="5 11" id="KW-0479">Metal-binding</keyword>
<evidence type="ECO:0000256" key="6">
    <source>
        <dbReference type="ARBA" id="ARBA00022741"/>
    </source>
</evidence>
<dbReference type="UniPathway" id="UPA00060">
    <property type="reaction ID" value="UER00139"/>
</dbReference>
<comment type="similarity">
    <text evidence="11">Belongs to the Thz kinase family.</text>
</comment>
<evidence type="ECO:0000313" key="12">
    <source>
        <dbReference type="EMBL" id="CZR02181.1"/>
    </source>
</evidence>
<evidence type="ECO:0000256" key="5">
    <source>
        <dbReference type="ARBA" id="ARBA00022723"/>
    </source>
</evidence>
<evidence type="ECO:0000256" key="10">
    <source>
        <dbReference type="ARBA" id="ARBA00022977"/>
    </source>
</evidence>
<keyword evidence="9 11" id="KW-0460">Magnesium</keyword>
<dbReference type="HAMAP" id="MF_00228">
    <property type="entry name" value="Thz_kinase"/>
    <property type="match status" value="1"/>
</dbReference>
<feature type="binding site" evidence="11">
    <location>
        <position position="41"/>
    </location>
    <ligand>
        <name>substrate</name>
    </ligand>
</feature>
<dbReference type="RefSeq" id="WP_087034221.1">
    <property type="nucleotide sequence ID" value="NZ_FJNE01000012.1"/>
</dbReference>
<sequence length="274" mass="28637">MFKKIFENVQNETPLVHCITNYVTVNDVANVLLAAGGSPIMADDPKEVEEITAICAALNLNIGTLNERTIHSMLKAGKKANSLSHPVVLDPVGAGASALRTETTFELIDTIAFSVIKGNISEMKTIYAGSGTTKGVDADVSDAVTEDTVSEAVAFAKDLSARTNAVIAITGAIDIVADSQKAYVIRNGHPSMAKISGTGCMLSGLIAAFCGANRENLLDATATAVCLMGLSGELAQEKAVKNDAGTSSYRAYIIDEISKMSADKLAGGVKIEHR</sequence>
<feature type="binding site" evidence="11">
    <location>
        <position position="170"/>
    </location>
    <ligand>
        <name>ATP</name>
        <dbReference type="ChEBI" id="CHEBI:30616"/>
    </ligand>
</feature>
<dbReference type="EMBL" id="FJNE01000012">
    <property type="protein sequence ID" value="CZR02181.1"/>
    <property type="molecule type" value="Genomic_DNA"/>
</dbReference>
<accession>A0A143Z0D5</accession>
<evidence type="ECO:0000256" key="9">
    <source>
        <dbReference type="ARBA" id="ARBA00022842"/>
    </source>
</evidence>
<proteinExistence type="inferred from homology"/>
<dbReference type="InterPro" id="IPR029056">
    <property type="entry name" value="Ribokinase-like"/>
</dbReference>
<dbReference type="AlphaFoldDB" id="A0A143Z0D5"/>
<dbReference type="CDD" id="cd01170">
    <property type="entry name" value="THZ_kinase"/>
    <property type="match status" value="1"/>
</dbReference>
<keyword evidence="13" id="KW-1185">Reference proteome</keyword>